<accession>A0A0D8XSM8</accession>
<sequence>MRCDYEVLSRVLLLYQYMKKKTLLDILHISHLDVDSLQTSSTESQTVLSPVTESKEQIDVISVTDNSGSLQLNVLSESAPSVEVPFLEQHVPVGNEIEDDFEIFVPESQYRKVGMLQNVDDGSDISIVNEAGVHGGHITRNTRTVRIDEDGSAYYCDGNGSGTVLIDKSPYSFESMEESSTYVQESLPPTLKFSADRRVRLPKQRQIDGVANKYPSKIKEHCRSHSGLKPYECPHCGQRFSQKGGLTCHLRLHTGERPYVCTWDCGKSFHSNSALKMHERTHNGERPYSCGICGKLFSKRSHCQRHESSIHPRESARRAARQFGLAAAGDDEERLREVVNGVIEEVRVERSLRNELKIELN</sequence>
<dbReference type="SUPFAM" id="SSF57667">
    <property type="entry name" value="beta-beta-alpha zinc fingers"/>
    <property type="match status" value="2"/>
</dbReference>
<reference evidence="9" key="2">
    <citation type="journal article" date="2016" name="Sci. Rep.">
        <title>Dictyocaulus viviparus genome, variome and transcriptome elucidate lungworm biology and support future intervention.</title>
        <authorList>
            <person name="McNulty S.N."/>
            <person name="Strube C."/>
            <person name="Rosa B.A."/>
            <person name="Martin J.C."/>
            <person name="Tyagi R."/>
            <person name="Choi Y.J."/>
            <person name="Wang Q."/>
            <person name="Hallsworth Pepin K."/>
            <person name="Zhang X."/>
            <person name="Ozersky P."/>
            <person name="Wilson R.K."/>
            <person name="Sternberg P.W."/>
            <person name="Gasser R.B."/>
            <person name="Mitreva M."/>
        </authorList>
    </citation>
    <scope>NUCLEOTIDE SEQUENCE [LARGE SCALE GENOMIC DNA]</scope>
    <source>
        <strain evidence="9">HannoverDv2000</strain>
    </source>
</reference>
<reference evidence="8 9" key="1">
    <citation type="submission" date="2013-11" db="EMBL/GenBank/DDBJ databases">
        <title>Draft genome of the bovine lungworm Dictyocaulus viviparus.</title>
        <authorList>
            <person name="Mitreva M."/>
        </authorList>
    </citation>
    <scope>NUCLEOTIDE SEQUENCE [LARGE SCALE GENOMIC DNA]</scope>
    <source>
        <strain evidence="8 9">HannoverDv2000</strain>
    </source>
</reference>
<evidence type="ECO:0000259" key="7">
    <source>
        <dbReference type="PROSITE" id="PS50157"/>
    </source>
</evidence>
<dbReference type="FunFam" id="3.30.160.60:FF:002343">
    <property type="entry name" value="Zinc finger protein 33A"/>
    <property type="match status" value="1"/>
</dbReference>
<evidence type="ECO:0000313" key="8">
    <source>
        <dbReference type="EMBL" id="KJH47540.1"/>
    </source>
</evidence>
<keyword evidence="4" id="KW-0862">Zinc</keyword>
<keyword evidence="3 6" id="KW-0863">Zinc-finger</keyword>
<evidence type="ECO:0000256" key="3">
    <source>
        <dbReference type="ARBA" id="ARBA00022771"/>
    </source>
</evidence>
<evidence type="ECO:0000256" key="2">
    <source>
        <dbReference type="ARBA" id="ARBA00022737"/>
    </source>
</evidence>
<evidence type="ECO:0000256" key="5">
    <source>
        <dbReference type="ARBA" id="ARBA00023242"/>
    </source>
</evidence>
<evidence type="ECO:0000313" key="9">
    <source>
        <dbReference type="Proteomes" id="UP000053766"/>
    </source>
</evidence>
<dbReference type="SMART" id="SM00355">
    <property type="entry name" value="ZnF_C2H2"/>
    <property type="match status" value="3"/>
</dbReference>
<gene>
    <name evidence="8" type="ORF">DICVIV_06381</name>
</gene>
<dbReference type="GO" id="GO:0000122">
    <property type="term" value="P:negative regulation of transcription by RNA polymerase II"/>
    <property type="evidence" value="ECO:0007669"/>
    <property type="project" value="UniProtKB-ARBA"/>
</dbReference>
<protein>
    <submittedName>
        <fullName evidence="8">Zinc finger, C2H2 type</fullName>
    </submittedName>
</protein>
<dbReference type="GO" id="GO:0008270">
    <property type="term" value="F:zinc ion binding"/>
    <property type="evidence" value="ECO:0007669"/>
    <property type="project" value="UniProtKB-KW"/>
</dbReference>
<feature type="domain" description="C2H2-type" evidence="7">
    <location>
        <begin position="259"/>
        <end position="287"/>
    </location>
</feature>
<keyword evidence="9" id="KW-1185">Reference proteome</keyword>
<feature type="domain" description="C2H2-type" evidence="7">
    <location>
        <begin position="231"/>
        <end position="258"/>
    </location>
</feature>
<name>A0A0D8XSM8_DICVI</name>
<dbReference type="Pfam" id="PF00096">
    <property type="entry name" value="zf-C2H2"/>
    <property type="match status" value="1"/>
</dbReference>
<dbReference type="GO" id="GO:0000981">
    <property type="term" value="F:DNA-binding transcription factor activity, RNA polymerase II-specific"/>
    <property type="evidence" value="ECO:0007669"/>
    <property type="project" value="TreeGrafter"/>
</dbReference>
<dbReference type="AlphaFoldDB" id="A0A0D8XSM8"/>
<dbReference type="Gene3D" id="3.30.160.60">
    <property type="entry name" value="Classic Zinc Finger"/>
    <property type="match status" value="3"/>
</dbReference>
<organism evidence="8 9">
    <name type="scientific">Dictyocaulus viviparus</name>
    <name type="common">Bovine lungworm</name>
    <dbReference type="NCBI Taxonomy" id="29172"/>
    <lineage>
        <taxon>Eukaryota</taxon>
        <taxon>Metazoa</taxon>
        <taxon>Ecdysozoa</taxon>
        <taxon>Nematoda</taxon>
        <taxon>Chromadorea</taxon>
        <taxon>Rhabditida</taxon>
        <taxon>Rhabditina</taxon>
        <taxon>Rhabditomorpha</taxon>
        <taxon>Strongyloidea</taxon>
        <taxon>Metastrongylidae</taxon>
        <taxon>Dictyocaulus</taxon>
    </lineage>
</organism>
<evidence type="ECO:0000256" key="4">
    <source>
        <dbReference type="ARBA" id="ARBA00022833"/>
    </source>
</evidence>
<dbReference type="FunFam" id="3.30.160.60:FF:000295">
    <property type="entry name" value="zinc finger protein 19"/>
    <property type="match status" value="1"/>
</dbReference>
<dbReference type="InterPro" id="IPR036236">
    <property type="entry name" value="Znf_C2H2_sf"/>
</dbReference>
<dbReference type="Pfam" id="PF13894">
    <property type="entry name" value="zf-C2H2_4"/>
    <property type="match status" value="1"/>
</dbReference>
<dbReference type="PANTHER" id="PTHR23235:SF142">
    <property type="entry name" value="ZINC FINGER PROTEIN 384"/>
    <property type="match status" value="1"/>
</dbReference>
<proteinExistence type="predicted"/>
<dbReference type="PANTHER" id="PTHR23235">
    <property type="entry name" value="KRUEPPEL-LIKE TRANSCRIPTION FACTOR"/>
    <property type="match status" value="1"/>
</dbReference>
<dbReference type="PROSITE" id="PS00028">
    <property type="entry name" value="ZINC_FINGER_C2H2_1"/>
    <property type="match status" value="3"/>
</dbReference>
<dbReference type="STRING" id="29172.A0A0D8XSM8"/>
<dbReference type="FunFam" id="3.30.160.60:FF:000446">
    <property type="entry name" value="Zinc finger protein"/>
    <property type="match status" value="1"/>
</dbReference>
<keyword evidence="5" id="KW-0539">Nucleus</keyword>
<dbReference type="GO" id="GO:0005634">
    <property type="term" value="C:nucleus"/>
    <property type="evidence" value="ECO:0007669"/>
    <property type="project" value="UniProtKB-ARBA"/>
</dbReference>
<feature type="domain" description="C2H2-type" evidence="7">
    <location>
        <begin position="288"/>
        <end position="316"/>
    </location>
</feature>
<dbReference type="OrthoDB" id="6077919at2759"/>
<evidence type="ECO:0000256" key="6">
    <source>
        <dbReference type="PROSITE-ProRule" id="PRU00042"/>
    </source>
</evidence>
<dbReference type="Proteomes" id="UP000053766">
    <property type="component" value="Unassembled WGS sequence"/>
</dbReference>
<evidence type="ECO:0000256" key="1">
    <source>
        <dbReference type="ARBA" id="ARBA00022723"/>
    </source>
</evidence>
<dbReference type="InterPro" id="IPR013087">
    <property type="entry name" value="Znf_C2H2_type"/>
</dbReference>
<dbReference type="GO" id="GO:0000978">
    <property type="term" value="F:RNA polymerase II cis-regulatory region sequence-specific DNA binding"/>
    <property type="evidence" value="ECO:0007669"/>
    <property type="project" value="TreeGrafter"/>
</dbReference>
<dbReference type="PROSITE" id="PS50157">
    <property type="entry name" value="ZINC_FINGER_C2H2_2"/>
    <property type="match status" value="3"/>
</dbReference>
<keyword evidence="1" id="KW-0479">Metal-binding</keyword>
<dbReference type="EMBL" id="KN716303">
    <property type="protein sequence ID" value="KJH47540.1"/>
    <property type="molecule type" value="Genomic_DNA"/>
</dbReference>
<keyword evidence="2" id="KW-0677">Repeat</keyword>